<dbReference type="GO" id="GO:0005829">
    <property type="term" value="C:cytosol"/>
    <property type="evidence" value="ECO:0007669"/>
    <property type="project" value="TreeGrafter"/>
</dbReference>
<feature type="binding site" evidence="4">
    <location>
        <position position="185"/>
    </location>
    <ligand>
        <name>substrate</name>
    </ligand>
</feature>
<reference evidence="6 7" key="1">
    <citation type="journal article" date="2011" name="J. Bacteriol.">
        <title>Complete Genome Sequence of Alicyclobacillus acidocaldarius Strain Tc-4-1.</title>
        <authorList>
            <person name="Chen Y."/>
            <person name="He Y."/>
            <person name="Zhang B."/>
            <person name="Yang J."/>
            <person name="Li W."/>
            <person name="Dong Z."/>
            <person name="Hu S."/>
        </authorList>
    </citation>
    <scope>NUCLEOTIDE SEQUENCE [LARGE SCALE GENOMIC DNA]</scope>
    <source>
        <strain evidence="6 7">Tc-4-1</strain>
    </source>
</reference>
<keyword evidence="1 4" id="KW-0328">Glycosyltransferase</keyword>
<feature type="binding site" evidence="4">
    <location>
        <begin position="209"/>
        <end position="211"/>
    </location>
    <ligand>
        <name>substrate</name>
    </ligand>
</feature>
<feature type="domain" description="Nucleoside phosphorylase" evidence="5">
    <location>
        <begin position="7"/>
        <end position="243"/>
    </location>
</feature>
<dbReference type="InterPro" id="IPR010044">
    <property type="entry name" value="MTAP"/>
</dbReference>
<evidence type="ECO:0000259" key="5">
    <source>
        <dbReference type="Pfam" id="PF01048"/>
    </source>
</evidence>
<dbReference type="NCBIfam" id="NF006599">
    <property type="entry name" value="PRK09136.1"/>
    <property type="match status" value="1"/>
</dbReference>
<dbReference type="PANTHER" id="PTHR42679">
    <property type="entry name" value="S-METHYL-5'-THIOADENOSINE PHOSPHORYLASE"/>
    <property type="match status" value="1"/>
</dbReference>
<proteinExistence type="inferred from homology"/>
<feature type="binding site" evidence="4">
    <location>
        <position position="14"/>
    </location>
    <ligand>
        <name>phosphate</name>
        <dbReference type="ChEBI" id="CHEBI:43474"/>
    </ligand>
</feature>
<dbReference type="Proteomes" id="UP000000292">
    <property type="component" value="Chromosome"/>
</dbReference>
<dbReference type="HAMAP" id="MF_01963">
    <property type="entry name" value="MTAP"/>
    <property type="match status" value="1"/>
</dbReference>
<dbReference type="KEGG" id="aad:TC41_1543"/>
<comment type="similarity">
    <text evidence="4">Belongs to the PNP/MTAP phosphorylase family. MTAP subfamily.</text>
</comment>
<name>F8IJW3_ALIAT</name>
<feature type="site" description="Important for substrate specificity" evidence="4">
    <location>
        <position position="221"/>
    </location>
</feature>
<organism evidence="6 7">
    <name type="scientific">Alicyclobacillus acidocaldarius (strain Tc-4-1)</name>
    <name type="common">Bacillus acidocaldarius</name>
    <dbReference type="NCBI Taxonomy" id="1048834"/>
    <lineage>
        <taxon>Bacteria</taxon>
        <taxon>Bacillati</taxon>
        <taxon>Bacillota</taxon>
        <taxon>Bacilli</taxon>
        <taxon>Bacillales</taxon>
        <taxon>Alicyclobacillaceae</taxon>
        <taxon>Alicyclobacillus</taxon>
    </lineage>
</organism>
<evidence type="ECO:0000256" key="4">
    <source>
        <dbReference type="HAMAP-Rule" id="MF_01963"/>
    </source>
</evidence>
<evidence type="ECO:0000256" key="1">
    <source>
        <dbReference type="ARBA" id="ARBA00022676"/>
    </source>
</evidence>
<evidence type="ECO:0000313" key="7">
    <source>
        <dbReference type="Proteomes" id="UP000000292"/>
    </source>
</evidence>
<keyword evidence="3 4" id="KW-0660">Purine salvage</keyword>
<dbReference type="PANTHER" id="PTHR42679:SF2">
    <property type="entry name" value="S-METHYL-5'-THIOADENOSINE PHOSPHORYLASE"/>
    <property type="match status" value="1"/>
</dbReference>
<dbReference type="UniPathway" id="UPA00606"/>
<dbReference type="GO" id="GO:0019509">
    <property type="term" value="P:L-methionine salvage from methylthioadenosine"/>
    <property type="evidence" value="ECO:0007669"/>
    <property type="project" value="TreeGrafter"/>
</dbReference>
<dbReference type="NCBIfam" id="TIGR01694">
    <property type="entry name" value="MTAP"/>
    <property type="match status" value="1"/>
</dbReference>
<comment type="miscellaneous">
    <text evidence="4">Although this enzyme belongs to the family of MTA phosphorylases based on sequence homology, it has been shown that conserved amino acid substitutions in the substrate binding pocket convert the substrate specificity of this enzyme from 6-aminopurines to 6-oxopurines.</text>
</comment>
<dbReference type="HOGENOM" id="CLU_054456_0_2_9"/>
<evidence type="ECO:0000313" key="6">
    <source>
        <dbReference type="EMBL" id="AEJ43475.1"/>
    </source>
</evidence>
<dbReference type="GO" id="GO:0017061">
    <property type="term" value="F:S-methyl-5-thioadenosine phosphorylase activity"/>
    <property type="evidence" value="ECO:0007669"/>
    <property type="project" value="InterPro"/>
</dbReference>
<feature type="binding site" evidence="4">
    <location>
        <begin position="54"/>
        <end position="55"/>
    </location>
    <ligand>
        <name>phosphate</name>
        <dbReference type="ChEBI" id="CHEBI:43474"/>
    </ligand>
</feature>
<comment type="catalytic activity">
    <reaction evidence="4">
        <text>a purine D-ribonucleoside + phosphate = a purine nucleobase + alpha-D-ribose 1-phosphate</text>
        <dbReference type="Rhea" id="RHEA:19805"/>
        <dbReference type="ChEBI" id="CHEBI:26386"/>
        <dbReference type="ChEBI" id="CHEBI:43474"/>
        <dbReference type="ChEBI" id="CHEBI:57720"/>
        <dbReference type="ChEBI" id="CHEBI:142355"/>
        <dbReference type="EC" id="2.4.2.1"/>
    </reaction>
</comment>
<dbReference type="InterPro" id="IPR000845">
    <property type="entry name" value="Nucleoside_phosphorylase_d"/>
</dbReference>
<keyword evidence="2 4" id="KW-0808">Transferase</keyword>
<dbReference type="GO" id="GO:0006166">
    <property type="term" value="P:purine ribonucleoside salvage"/>
    <property type="evidence" value="ECO:0007669"/>
    <property type="project" value="UniProtKB-UniRule"/>
</dbReference>
<gene>
    <name evidence="6" type="primary">mtaP</name>
    <name evidence="6" type="ordered locus">TC41_1543</name>
</gene>
<reference evidence="7" key="2">
    <citation type="submission" date="2011-06" db="EMBL/GenBank/DDBJ databases">
        <title>The complete genome sequence of Alicyclobacillus acidocaldarius sp. Tc-4-1.</title>
        <authorList>
            <person name="Chen Y."/>
            <person name="He Y."/>
            <person name="Dong Z."/>
            <person name="Hu S."/>
        </authorList>
    </citation>
    <scope>NUCLEOTIDE SEQUENCE [LARGE SCALE GENOMIC DNA]</scope>
    <source>
        <strain evidence="7">Tc-4-1</strain>
    </source>
</reference>
<dbReference type="CDD" id="cd09010">
    <property type="entry name" value="MTAP_SsMTAPII_like_MTIP"/>
    <property type="match status" value="1"/>
</dbReference>
<protein>
    <recommendedName>
        <fullName evidence="4">Probable 6-oxopurine nucleoside phosphorylase</fullName>
        <ecNumber evidence="4">2.4.2.1</ecNumber>
    </recommendedName>
    <alternativeName>
        <fullName evidence="4">Purine nucleoside phosphorylase</fullName>
        <shortName evidence="4">PNP</shortName>
    </alternativeName>
</protein>
<comment type="function">
    <text evidence="4">Purine nucleoside phosphorylase which is highly specific for 6-oxopurine nucleosides. Cleaves guanosine or inosine to respective bases and sugar-1-phosphate molecules. Involved in purine salvage.</text>
</comment>
<dbReference type="AlphaFoldDB" id="F8IJW3"/>
<evidence type="ECO:0000256" key="2">
    <source>
        <dbReference type="ARBA" id="ARBA00022679"/>
    </source>
</evidence>
<feature type="binding site" evidence="4">
    <location>
        <position position="186"/>
    </location>
    <ligand>
        <name>phosphate</name>
        <dbReference type="ChEBI" id="CHEBI:43474"/>
    </ligand>
</feature>
<comment type="subunit">
    <text evidence="4">Homohexamer. Dimer of a homotrimer.</text>
</comment>
<accession>F8IJW3</accession>
<dbReference type="EMBL" id="CP002902">
    <property type="protein sequence ID" value="AEJ43475.1"/>
    <property type="molecule type" value="Genomic_DNA"/>
</dbReference>
<comment type="caution">
    <text evidence="4">Lacks conserved residue(s) required for the propagation of feature annotation.</text>
</comment>
<dbReference type="Pfam" id="PF01048">
    <property type="entry name" value="PNP_UDP_1"/>
    <property type="match status" value="1"/>
</dbReference>
<feature type="site" description="Important for substrate specificity" evidence="4">
    <location>
        <position position="167"/>
    </location>
</feature>
<dbReference type="EC" id="2.4.2.1" evidence="4"/>
<dbReference type="FunFam" id="3.40.50.1580:FF:000012">
    <property type="entry name" value="Probable 6-oxopurine nucleoside phosphorylase"/>
    <property type="match status" value="1"/>
</dbReference>
<dbReference type="STRING" id="1048834.TC41_1543"/>
<dbReference type="Gene3D" id="3.40.50.1580">
    <property type="entry name" value="Nucleoside phosphorylase domain"/>
    <property type="match status" value="1"/>
</dbReference>
<evidence type="ECO:0000256" key="3">
    <source>
        <dbReference type="ARBA" id="ARBA00022726"/>
    </source>
</evidence>
<dbReference type="InterPro" id="IPR035994">
    <property type="entry name" value="Nucleoside_phosphorylase_sf"/>
</dbReference>
<sequence length="270" mass="29339">MEELVMRYGIIGGTGVYQPGDLPGATRERVHTPYGDVEVTLGTYEGKEVAFLPRHGSSHSVPPHRVNYRANIWALKQLGVETVLATAAVGSLNRLFRPGDLVVIDDVIDWTKGRPSTFFEHGPVVHIDFSDPYCARVRKGLVETARHLGLRVHHGGVYVCAEGPRFESKAEIALFARLGGDVVGMTSMPEAALAKEAEMCYATVCMVTNWAAGMAAKPLSHEEVLEAMRENVADIRRLFFAYIARDTGVRDCACGSAVGGQVPLRGESEA</sequence>
<comment type="pathway">
    <text evidence="4">Purine metabolism; purine nucleoside salvage.</text>
</comment>
<dbReference type="PATRIC" id="fig|1048834.4.peg.1466"/>
<dbReference type="eggNOG" id="COG0005">
    <property type="taxonomic scope" value="Bacteria"/>
</dbReference>
<dbReference type="SUPFAM" id="SSF53167">
    <property type="entry name" value="Purine and uridine phosphorylases"/>
    <property type="match status" value="1"/>
</dbReference>